<feature type="region of interest" description="Disordered" evidence="6">
    <location>
        <begin position="205"/>
        <end position="241"/>
    </location>
</feature>
<dbReference type="GO" id="GO:0008270">
    <property type="term" value="F:zinc ion binding"/>
    <property type="evidence" value="ECO:0007669"/>
    <property type="project" value="UniProtKB-KW"/>
</dbReference>
<sequence length="1862" mass="205219">MTTWQITFEMEAQKQPGLTAALADQPVSTSSLQPAQSSSGLSQGSVIPQQEQALPQPVYLKALTIPLYQPVQAGCFQPSSQLVTGRSCINLDSSNIPLILNPLLPSEGTDQPQSVFQKQLGQTLTLNIVSTLPVLSPNPCVNASTGSPGKSRKAGKYVCKHCGRDCLKPSVLEKHIRSHTGERPFPCTTCGIAFKTQSNLYKHRRTQTHVNNTRLPSDSDNSGTLEQNDKSTESSTSHEGSKLLSNACEDKGIQLQQLSSEPDAVTGTKKLLSDLPLPATGDTSFTSENKETMNQSFSSKGNQGVPEREPQSLPSSGALPNGQCQRKKIQEQRTPTANKHIQLQRQQATSSEKQWDYKPFDCKLKKCESTDSGYLSRSDSTEQQLSSSSPLHSLYEHSTEQENETAFSSSRCTSRSSAKLDAAEKATALMLEKKRLEEHISKLISHNKSVVDDTQLDNVRPRKTVLSKQGSIDLPMPYTYKDSFHFDIRTCDANRKKNLSLCSAKSTFAPLEKCKPMFFHSVPTQFSTTIDTVPVTRSNSLPFVEGIRMVHDKAGCSKPLSLTKQSANTGPVSLLPSNNLGANSVDFPNSHPRALVRQTAVDDLPLSNMVDHPPPPSEELQGSKKLGAGEVISAKNKKHNQRKLKMFSQEKWQMYGDETFKKIYQKMKSSQNAKKIKQRGNKITGITSFTPDSKESISSTEITEESNDRSSVCDSLSSLATTCLSSDKSETSANGNHILQNVSSEEPADSVTYLMETSHSASAGAQAVMSKPSRDLRGSDTDRHTAGSSTLLAPSSCELQNTQCQLDTSRRNDDCLPVQSSKWEKPSPGKESSPFESDCKTTSTNYGNYSRSKETGQHALMSQWVLCNNREATGKSQNLPERKKLKFEVEKTQNIISKSCPSPSSENNAENEGERVSCSSTQCLSIAPVTFSSKAEEQKLSTGINESTGDTESVEYIKTVKLPTKAVNYSDVNLSHSAGISKSSFVSFLVPESRGSDCNSFALHNATDKDVKTCLVKTGVKVPLCNDNAVDVSSKNHHLQSGHLTPAPQQNAFSPKYLLKLPQEKRASDLSLLLRSEQKITPCTCVTDTLTYPSCSPNSPSLSSHSNDVFWSPLKFEVRQTASRGELRWNVHANWKTPVFCSPVNSETTNILTTTDNTFYNQNLRQQGAVRDAWKNKQNKNKLNYQKQTEEKWVSITTSSKQTPKKKICFTSMYTSGFFISADIKEERKVLHHLCSGSDSLIIPSASDKGTEPTVTGWDRSGTPRVLKDISPALQVTQRAHSSADNPSYFCHSFGTFYCHTLTTHCKEFAALPHNNLTCYSGSLTVSSTKSAFPSLNAEPRLTWCCLTRSLPLPAEQKGSADSAYSSMHSCDKESSNECTLSQYDISIFKMKNISKTVAYGLTNRSLKTLVSSFSKGQQMQELMLSSAAPGGAFKNISEQKKKTVVCKKEKLSTNKLKRSHKQKKIKVTPKWYRGRHVHRSAQLKMNRQSKQHCFPNRTLDAFRKGCSSQPCKFKCKKYHSSQSKVQGHYLHQQKETSCSTSDKPLCRKKKEGKINSGISAHTENLNHVRQKDKMDKKFLQEISGQIREHTRTNFSFQNITAPLEISVTAHSFSSTVTTTMQQVSSDVEICCVVTQPLVLQRPVPGESQPNVQGDSMAPSFWSCTSDFTNTGTGDSTNSETTGPLSLHLEASQENILHGESESQRFGTLDPVIQASGRKKPPVEENTCPSPKENSTPSSKPGCSSFFRSKAESLSEAVSRAELPSTGHPEKANFSQRILDLPGSAAKNRTRLQPDSDGTPHDTAATAFKKPPVTLRSSEFKTYAATPSKTYKKRGLEMMRKQTRIEYDDTSSDDEDRLVIEI</sequence>
<dbReference type="Ensembl" id="ENSSHBT00005012882.1">
    <property type="protein sequence ID" value="ENSSHBP00005010693.1"/>
    <property type="gene ID" value="ENSSHBG00005009308.1"/>
</dbReference>
<feature type="compositionally biased region" description="Polar residues" evidence="6">
    <location>
        <begin position="1727"/>
        <end position="1742"/>
    </location>
</feature>
<accession>A0A672U6S3</accession>
<name>A0A672U6S3_STRHB</name>
<feature type="compositionally biased region" description="Polar residues" evidence="6">
    <location>
        <begin position="332"/>
        <end position="352"/>
    </location>
</feature>
<feature type="region of interest" description="Disordered" evidence="6">
    <location>
        <begin position="371"/>
        <end position="411"/>
    </location>
</feature>
<dbReference type="InterPro" id="IPR013087">
    <property type="entry name" value="Znf_C2H2_type"/>
</dbReference>
<feature type="compositionally biased region" description="Polar residues" evidence="6">
    <location>
        <begin position="731"/>
        <end position="744"/>
    </location>
</feature>
<dbReference type="RefSeq" id="XP_030358625.1">
    <property type="nucleotide sequence ID" value="XM_030502765.1"/>
</dbReference>
<dbReference type="Proteomes" id="UP000472266">
    <property type="component" value="Chromosome 14"/>
</dbReference>
<organism evidence="8 9">
    <name type="scientific">Strigops habroptila</name>
    <name type="common">Kakapo</name>
    <dbReference type="NCBI Taxonomy" id="2489341"/>
    <lineage>
        <taxon>Eukaryota</taxon>
        <taxon>Metazoa</taxon>
        <taxon>Chordata</taxon>
        <taxon>Craniata</taxon>
        <taxon>Vertebrata</taxon>
        <taxon>Euteleostomi</taxon>
        <taxon>Archelosauria</taxon>
        <taxon>Archosauria</taxon>
        <taxon>Dinosauria</taxon>
        <taxon>Saurischia</taxon>
        <taxon>Theropoda</taxon>
        <taxon>Coelurosauria</taxon>
        <taxon>Aves</taxon>
        <taxon>Neognathae</taxon>
        <taxon>Neoaves</taxon>
        <taxon>Telluraves</taxon>
        <taxon>Australaves</taxon>
        <taxon>Psittaciformes</taxon>
        <taxon>Psittacidae</taxon>
        <taxon>Strigops</taxon>
    </lineage>
</organism>
<evidence type="ECO:0000256" key="5">
    <source>
        <dbReference type="PROSITE-ProRule" id="PRU00042"/>
    </source>
</evidence>
<dbReference type="PANTHER" id="PTHR47166:SF1">
    <property type="entry name" value="ZINC FINGER PROTEIN 831"/>
    <property type="match status" value="1"/>
</dbReference>
<feature type="region of interest" description="Disordered" evidence="6">
    <location>
        <begin position="759"/>
        <end position="792"/>
    </location>
</feature>
<proteinExistence type="predicted"/>
<evidence type="ECO:0000259" key="7">
    <source>
        <dbReference type="PROSITE" id="PS50157"/>
    </source>
</evidence>
<dbReference type="PANTHER" id="PTHR47166">
    <property type="entry name" value="ZINC FINGER PROTEIN 831"/>
    <property type="match status" value="1"/>
</dbReference>
<dbReference type="RefSeq" id="XP_030358626.1">
    <property type="nucleotide sequence ID" value="XM_030502766.1"/>
</dbReference>
<evidence type="ECO:0000256" key="1">
    <source>
        <dbReference type="ARBA" id="ARBA00022723"/>
    </source>
</evidence>
<dbReference type="GeneTree" id="ENSGT00940000161664"/>
<keyword evidence="4" id="KW-0862">Zinc</keyword>
<dbReference type="OMA" id="CNNKLLD"/>
<dbReference type="PROSITE" id="PS00028">
    <property type="entry name" value="ZINC_FINGER_C2H2_1"/>
    <property type="match status" value="2"/>
</dbReference>
<feature type="compositionally biased region" description="Polar residues" evidence="6">
    <location>
        <begin position="208"/>
        <end position="226"/>
    </location>
</feature>
<keyword evidence="3 5" id="KW-0863">Zinc-finger</keyword>
<dbReference type="PROSITE" id="PS50157">
    <property type="entry name" value="ZINC_FINGER_C2H2_2"/>
    <property type="match status" value="2"/>
</dbReference>
<dbReference type="SMART" id="SM00355">
    <property type="entry name" value="ZnF_C2H2"/>
    <property type="match status" value="2"/>
</dbReference>
<dbReference type="RefSeq" id="XP_030358629.1">
    <property type="nucleotide sequence ID" value="XM_030502769.1"/>
</dbReference>
<feature type="compositionally biased region" description="Low complexity" evidence="6">
    <location>
        <begin position="376"/>
        <end position="393"/>
    </location>
</feature>
<dbReference type="Gene3D" id="3.30.160.60">
    <property type="entry name" value="Classic Zinc Finger"/>
    <property type="match status" value="2"/>
</dbReference>
<reference evidence="8" key="3">
    <citation type="submission" date="2025-09" db="UniProtKB">
        <authorList>
            <consortium name="Ensembl"/>
        </authorList>
    </citation>
    <scope>IDENTIFICATION</scope>
</reference>
<keyword evidence="9" id="KW-1185">Reference proteome</keyword>
<feature type="domain" description="C2H2-type" evidence="7">
    <location>
        <begin position="157"/>
        <end position="184"/>
    </location>
</feature>
<evidence type="ECO:0000313" key="9">
    <source>
        <dbReference type="Proteomes" id="UP000472266"/>
    </source>
</evidence>
<evidence type="ECO:0000313" key="8">
    <source>
        <dbReference type="Ensembl" id="ENSSHBP00005010693.1"/>
    </source>
</evidence>
<feature type="compositionally biased region" description="Low complexity" evidence="6">
    <location>
        <begin position="28"/>
        <end position="44"/>
    </location>
</feature>
<feature type="region of interest" description="Disordered" evidence="6">
    <location>
        <begin position="23"/>
        <end position="44"/>
    </location>
</feature>
<dbReference type="OrthoDB" id="6077919at2759"/>
<feature type="region of interest" description="Disordered" evidence="6">
    <location>
        <begin position="1758"/>
        <end position="1808"/>
    </location>
</feature>
<dbReference type="FunFam" id="3.30.160.60:FF:000710">
    <property type="entry name" value="Zinc finger protein 768"/>
    <property type="match status" value="1"/>
</dbReference>
<dbReference type="RefSeq" id="XP_030358628.1">
    <property type="nucleotide sequence ID" value="XM_030502768.1"/>
</dbReference>
<dbReference type="InParanoid" id="A0A672U6S3"/>
<feature type="region of interest" description="Disordered" evidence="6">
    <location>
        <begin position="271"/>
        <end position="352"/>
    </location>
</feature>
<feature type="region of interest" description="Disordered" evidence="6">
    <location>
        <begin position="1714"/>
        <end position="1746"/>
    </location>
</feature>
<keyword evidence="2" id="KW-0677">Repeat</keyword>
<dbReference type="CTD" id="128611"/>
<feature type="region of interest" description="Disordered" evidence="6">
    <location>
        <begin position="726"/>
        <end position="745"/>
    </location>
</feature>
<dbReference type="RefSeq" id="XP_030358627.1">
    <property type="nucleotide sequence ID" value="XM_030502767.1"/>
</dbReference>
<reference evidence="8 9" key="1">
    <citation type="submission" date="2019-11" db="EMBL/GenBank/DDBJ databases">
        <title>Strigops habroptila (kakapo) genome, bStrHab1, primary haplotype, v2.</title>
        <authorList>
            <person name="Jarvis E.D."/>
            <person name="Howard J."/>
            <person name="Rhie A."/>
            <person name="Phillippy A."/>
            <person name="Korlach J."/>
            <person name="Digby A."/>
            <person name="Iorns D."/>
            <person name="Eason D."/>
            <person name="Robertson B."/>
            <person name="Raemaekers T."/>
            <person name="Howe K."/>
            <person name="Lewin H."/>
            <person name="Damas J."/>
            <person name="Hastie A."/>
            <person name="Tracey A."/>
            <person name="Chow W."/>
            <person name="Fedrigo O."/>
        </authorList>
    </citation>
    <scope>NUCLEOTIDE SEQUENCE [LARGE SCALE GENOMIC DNA]</scope>
</reference>
<dbReference type="GeneID" id="115615073"/>
<protein>
    <submittedName>
        <fullName evidence="8">Zinc finger protein 831</fullName>
    </submittedName>
</protein>
<feature type="region of interest" description="Disordered" evidence="6">
    <location>
        <begin position="809"/>
        <end position="842"/>
    </location>
</feature>
<feature type="compositionally biased region" description="Basic and acidic residues" evidence="6">
    <location>
        <begin position="772"/>
        <end position="785"/>
    </location>
</feature>
<gene>
    <name evidence="8" type="primary">ZNF831</name>
</gene>
<reference evidence="8" key="2">
    <citation type="submission" date="2025-08" db="UniProtKB">
        <authorList>
            <consortium name="Ensembl"/>
        </authorList>
    </citation>
    <scope>IDENTIFICATION</scope>
</reference>
<feature type="domain" description="C2H2-type" evidence="7">
    <location>
        <begin position="185"/>
        <end position="214"/>
    </location>
</feature>
<dbReference type="SUPFAM" id="SSF57667">
    <property type="entry name" value="beta-beta-alpha zinc fingers"/>
    <property type="match status" value="1"/>
</dbReference>
<feature type="region of interest" description="Disordered" evidence="6">
    <location>
        <begin position="671"/>
        <end position="711"/>
    </location>
</feature>
<dbReference type="InterPro" id="IPR036236">
    <property type="entry name" value="Znf_C2H2_sf"/>
</dbReference>
<evidence type="ECO:0000256" key="6">
    <source>
        <dbReference type="SAM" id="MobiDB-lite"/>
    </source>
</evidence>
<feature type="compositionally biased region" description="Polar residues" evidence="6">
    <location>
        <begin position="281"/>
        <end position="302"/>
    </location>
</feature>
<evidence type="ECO:0000256" key="3">
    <source>
        <dbReference type="ARBA" id="ARBA00022771"/>
    </source>
</evidence>
<evidence type="ECO:0000256" key="4">
    <source>
        <dbReference type="ARBA" id="ARBA00022833"/>
    </source>
</evidence>
<keyword evidence="1" id="KW-0479">Metal-binding</keyword>
<dbReference type="KEGG" id="shab:115615073"/>
<evidence type="ECO:0000256" key="2">
    <source>
        <dbReference type="ARBA" id="ARBA00022737"/>
    </source>
</evidence>